<name>Q2GT34_CHAGB</name>
<dbReference type="InterPro" id="IPR051055">
    <property type="entry name" value="PIF1_helicase"/>
</dbReference>
<protein>
    <recommendedName>
        <fullName evidence="1">ATP-dependent DNA helicase</fullName>
        <ecNumber evidence="1">5.6.2.3</ecNumber>
    </recommendedName>
</protein>
<proteinExistence type="inferred from homology"/>
<dbReference type="EC" id="5.6.2.3" evidence="1"/>
<dbReference type="GO" id="GO:0006281">
    <property type="term" value="P:DNA repair"/>
    <property type="evidence" value="ECO:0007669"/>
    <property type="project" value="UniProtKB-KW"/>
</dbReference>
<dbReference type="EMBL" id="CH408034">
    <property type="protein sequence ID" value="EAQ84856.1"/>
    <property type="molecule type" value="Genomic_DNA"/>
</dbReference>
<dbReference type="InterPro" id="IPR027417">
    <property type="entry name" value="P-loop_NTPase"/>
</dbReference>
<dbReference type="RefSeq" id="XP_001226797.1">
    <property type="nucleotide sequence ID" value="XM_001226796.1"/>
</dbReference>
<keyword evidence="1" id="KW-0547">Nucleotide-binding</keyword>
<dbReference type="GO" id="GO:0005524">
    <property type="term" value="F:ATP binding"/>
    <property type="evidence" value="ECO:0007669"/>
    <property type="project" value="UniProtKB-KW"/>
</dbReference>
<organism evidence="5 6">
    <name type="scientific">Chaetomium globosum (strain ATCC 6205 / CBS 148.51 / DSM 1962 / NBRC 6347 / NRRL 1970)</name>
    <name type="common">Soil fungus</name>
    <dbReference type="NCBI Taxonomy" id="306901"/>
    <lineage>
        <taxon>Eukaryota</taxon>
        <taxon>Fungi</taxon>
        <taxon>Dikarya</taxon>
        <taxon>Ascomycota</taxon>
        <taxon>Pezizomycotina</taxon>
        <taxon>Sordariomycetes</taxon>
        <taxon>Sordariomycetidae</taxon>
        <taxon>Sordariales</taxon>
        <taxon>Chaetomiaceae</taxon>
        <taxon>Chaetomium</taxon>
    </lineage>
</organism>
<evidence type="ECO:0000256" key="1">
    <source>
        <dbReference type="RuleBase" id="RU363044"/>
    </source>
</evidence>
<feature type="compositionally biased region" description="Polar residues" evidence="2">
    <location>
        <begin position="83"/>
        <end position="98"/>
    </location>
</feature>
<feature type="region of interest" description="Disordered" evidence="2">
    <location>
        <begin position="1"/>
        <end position="37"/>
    </location>
</feature>
<feature type="domain" description="Helitron helicase-like" evidence="4">
    <location>
        <begin position="581"/>
        <end position="774"/>
    </location>
</feature>
<dbReference type="InterPro" id="IPR025476">
    <property type="entry name" value="Helitron_helicase-like"/>
</dbReference>
<dbReference type="OrthoDB" id="3798483at2759"/>
<feature type="region of interest" description="Disordered" evidence="2">
    <location>
        <begin position="78"/>
        <end position="104"/>
    </location>
</feature>
<keyword evidence="1" id="KW-0233">DNA recombination</keyword>
<gene>
    <name evidence="5" type="ORF">CHGG_08870</name>
</gene>
<evidence type="ECO:0000259" key="4">
    <source>
        <dbReference type="Pfam" id="PF14214"/>
    </source>
</evidence>
<dbReference type="GO" id="GO:0043139">
    <property type="term" value="F:5'-3' DNA helicase activity"/>
    <property type="evidence" value="ECO:0007669"/>
    <property type="project" value="UniProtKB-EC"/>
</dbReference>
<dbReference type="Proteomes" id="UP000001056">
    <property type="component" value="Unassembled WGS sequence"/>
</dbReference>
<dbReference type="GeneID" id="4395757"/>
<keyword evidence="6" id="KW-1185">Reference proteome</keyword>
<evidence type="ECO:0000256" key="2">
    <source>
        <dbReference type="SAM" id="MobiDB-lite"/>
    </source>
</evidence>
<dbReference type="Pfam" id="PF14214">
    <property type="entry name" value="Helitron_like_N"/>
    <property type="match status" value="1"/>
</dbReference>
<dbReference type="GO" id="GO:0016887">
    <property type="term" value="F:ATP hydrolysis activity"/>
    <property type="evidence" value="ECO:0007669"/>
    <property type="project" value="RHEA"/>
</dbReference>
<evidence type="ECO:0000259" key="3">
    <source>
        <dbReference type="Pfam" id="PF05970"/>
    </source>
</evidence>
<feature type="compositionally biased region" description="Basic and acidic residues" evidence="2">
    <location>
        <begin position="171"/>
        <end position="188"/>
    </location>
</feature>
<dbReference type="PANTHER" id="PTHR47642">
    <property type="entry name" value="ATP-DEPENDENT DNA HELICASE"/>
    <property type="match status" value="1"/>
</dbReference>
<dbReference type="CDD" id="cd18809">
    <property type="entry name" value="SF1_C_RecD"/>
    <property type="match status" value="1"/>
</dbReference>
<sequence>MATVAPGGMPPPPPPGGNARQPPSDAPDPPDGETRQYRKCKRTLDMAQFVGKRGGSTVNCSDCRGVAAAQVSYHPVNNPCPPSNSAVESSIQYRAQPQTPRPRPLQYISRAASRAASSVVRHTPRFLRRGQFSQDSPTTASSRRELSTIERRHRVQRRQGIAPSATPPLDELIRRAHGYEDDNEHHDPGNSPGDSPGDSSGDSPGDSPENSPGDGLGDDPQPSDNVGIAPGSAGDPYFVCNACGMARPLNLLDAATGFCFYCINASVDRDPFAQFKTCLRCLVDRERSEFRDAHGEGQDVCRLCTAQFDPASSVTSLSSLGSLPDMLSSSNPFTVEPVPNPVFDGDLSADAITMEDRVRLQKFNAEMAKEAMIEEQLIARVHVHVEVFLYRGQQYKYRGHVVDSSAMSAKSTTSYHGYLGSWMSSSCGLPTSPSRTMLYANHPAYRDIVISEERLSQLPEDGGSVMDEFPVEDVDPVDIEDVVAEANDESHLVDEAAVPNIVAEEANLDQLREQINAQQQSQHPEQPPIQPYIEMGEIRRTPLNEFNRSQPLLSWAFPTLFPYGRAEFVAPRVRSITYREYLYHAMWHRDGRFARHPRFRFVAFNTVMRSTVNAKSSYFVRHTHQTQVDLDELRAAFDSNAPEAQRLLNSIVKHADTLRGTRAYWTGKGHQLTAHVYALGMPAMFMTFSPADLHWDSLARHMPRYDEWKQGTERARQHISWQNLQDNPYIAAYHFFKRYNAFRDHVLIPKFGIVDYWGRFEWHARGSSHHHGLYWCAGSVQPDLEDDEGRAEFARRWGFSITAMNPEPNRVMMQGEANVLIIELFKHEQPTFDTLSRIVNRVQRHACSEAYCLRRKKLPGGVLSIEPVCRFYFPRSHHEEAYVTRDMNPAYWMFDGARNDSRLNGYNRTITLGWLANTDINPCTSVDAVLNYVAKYCSKAETKSKSYQELASELLPRISNRDPLVSFASKLMNKLISERDWSAQEICHLLMHLPLQKGTRVVRTVDCRPYNPHQVTMIRPENQAVSSDPGAADNQFEDFCRVKLMLNHVHRNPEDLKTVDGSVFDTYRQAYEYCLEIHRHPDDYYGEVFVPEAEDVFEDAPDEEPQPRDWEELAAELPNRPVEQEDIDILGNRDIDILHSWDPHVGRYFDLEPIGAKFWRLKKAEHGVGEVEVGDFSASAPDSLNTEQRMIFDMFEAHYKAYLTGDNPDPILLQVDGRGGTGKSHVIRLLSARLDQLARARGYSSPVVRAAPTGVAANNIADSTLHSLLRLPVSKKGDINNLNATELGNLQAKLKDVLYFIIDEKSMIGLRLLASISYRMGEIWPRYRDQPFGGRSVVLIGDFFQLPPVAERALYSNNAVLGAGLNLPCYQAVADNTGPKASEVEAADAGNFHKKIPLVIGARVMLTENIWIDKGLVNGSIGTIYDFAWRTGADTSTQPPFVVLIKFDQYVGPPCFDDPELAGVVPIFRSKRDFLRGNTNCTRTQFPLTIAYAITVHKSQGATLGRAVLYISDRDFTAGLTYVAVSRVKTLQGVMFDSTFDLQALRIQANANHAARAEDIARCLLQLVTPAQVEVYAQQWDIYDA</sequence>
<keyword evidence="1" id="KW-0067">ATP-binding</keyword>
<evidence type="ECO:0000313" key="5">
    <source>
        <dbReference type="EMBL" id="EAQ84856.1"/>
    </source>
</evidence>
<feature type="domain" description="DNA helicase Pif1-like DEAD-box helicase" evidence="3">
    <location>
        <begin position="1184"/>
        <end position="1353"/>
    </location>
</feature>
<dbReference type="SUPFAM" id="SSF52540">
    <property type="entry name" value="P-loop containing nucleoside triphosphate hydrolases"/>
    <property type="match status" value="2"/>
</dbReference>
<feature type="region of interest" description="Disordered" evidence="2">
    <location>
        <begin position="116"/>
        <end position="230"/>
    </location>
</feature>
<dbReference type="Pfam" id="PF05970">
    <property type="entry name" value="PIF1"/>
    <property type="match status" value="1"/>
</dbReference>
<dbReference type="InParanoid" id="Q2GT34"/>
<reference evidence="6" key="1">
    <citation type="journal article" date="2015" name="Genome Announc.">
        <title>Draft genome sequence of the cellulolytic fungus Chaetomium globosum.</title>
        <authorList>
            <person name="Cuomo C.A."/>
            <person name="Untereiner W.A."/>
            <person name="Ma L.-J."/>
            <person name="Grabherr M."/>
            <person name="Birren B.W."/>
        </authorList>
    </citation>
    <scope>NUCLEOTIDE SEQUENCE [LARGE SCALE GENOMIC DNA]</scope>
    <source>
        <strain evidence="6">ATCC 6205 / CBS 148.51 / DSM 1962 / NBRC 6347 / NRRL 1970</strain>
    </source>
</reference>
<feature type="compositionally biased region" description="Polar residues" evidence="2">
    <location>
        <begin position="131"/>
        <end position="141"/>
    </location>
</feature>
<dbReference type="VEuPathDB" id="FungiDB:CHGG_08870"/>
<dbReference type="InterPro" id="IPR010285">
    <property type="entry name" value="DNA_helicase_pif1-like_DEAD"/>
</dbReference>
<dbReference type="eggNOG" id="KOG0987">
    <property type="taxonomic scope" value="Eukaryota"/>
</dbReference>
<comment type="catalytic activity">
    <reaction evidence="1">
        <text>ATP + H2O = ADP + phosphate + H(+)</text>
        <dbReference type="Rhea" id="RHEA:13065"/>
        <dbReference type="ChEBI" id="CHEBI:15377"/>
        <dbReference type="ChEBI" id="CHEBI:15378"/>
        <dbReference type="ChEBI" id="CHEBI:30616"/>
        <dbReference type="ChEBI" id="CHEBI:43474"/>
        <dbReference type="ChEBI" id="CHEBI:456216"/>
        <dbReference type="EC" id="5.6.2.3"/>
    </reaction>
</comment>
<comment type="cofactor">
    <cofactor evidence="1">
        <name>Mg(2+)</name>
        <dbReference type="ChEBI" id="CHEBI:18420"/>
    </cofactor>
</comment>
<dbReference type="Gene3D" id="3.40.50.300">
    <property type="entry name" value="P-loop containing nucleotide triphosphate hydrolases"/>
    <property type="match status" value="2"/>
</dbReference>
<dbReference type="GO" id="GO:0000723">
    <property type="term" value="P:telomere maintenance"/>
    <property type="evidence" value="ECO:0007669"/>
    <property type="project" value="InterPro"/>
</dbReference>
<dbReference type="GO" id="GO:0006310">
    <property type="term" value="P:DNA recombination"/>
    <property type="evidence" value="ECO:0007669"/>
    <property type="project" value="UniProtKB-KW"/>
</dbReference>
<dbReference type="HOGENOM" id="CLU_001613_8_1_1"/>
<feature type="compositionally biased region" description="Low complexity" evidence="2">
    <location>
        <begin position="189"/>
        <end position="213"/>
    </location>
</feature>
<keyword evidence="1" id="KW-0234">DNA repair</keyword>
<evidence type="ECO:0000313" key="6">
    <source>
        <dbReference type="Proteomes" id="UP000001056"/>
    </source>
</evidence>
<keyword evidence="1" id="KW-0227">DNA damage</keyword>
<keyword evidence="1" id="KW-0378">Hydrolase</keyword>
<keyword evidence="1" id="KW-0347">Helicase</keyword>
<accession>Q2GT34</accession>
<comment type="similarity">
    <text evidence="1">Belongs to the helicase family.</text>
</comment>